<dbReference type="EMBL" id="KZ679016">
    <property type="protein sequence ID" value="PSS10881.1"/>
    <property type="molecule type" value="Genomic_DNA"/>
</dbReference>
<dbReference type="OrthoDB" id="5371510at2759"/>
<gene>
    <name evidence="2" type="ORF">M430DRAFT_22219</name>
</gene>
<dbReference type="RefSeq" id="XP_024718060.1">
    <property type="nucleotide sequence ID" value="XM_024864658.1"/>
</dbReference>
<dbReference type="InParanoid" id="A0A2T3ATV0"/>
<organism evidence="2 3">
    <name type="scientific">Amorphotheca resinae ATCC 22711</name>
    <dbReference type="NCBI Taxonomy" id="857342"/>
    <lineage>
        <taxon>Eukaryota</taxon>
        <taxon>Fungi</taxon>
        <taxon>Dikarya</taxon>
        <taxon>Ascomycota</taxon>
        <taxon>Pezizomycotina</taxon>
        <taxon>Leotiomycetes</taxon>
        <taxon>Helotiales</taxon>
        <taxon>Amorphothecaceae</taxon>
        <taxon>Amorphotheca</taxon>
    </lineage>
</organism>
<keyword evidence="3" id="KW-1185">Reference proteome</keyword>
<sequence length="649" mass="73463">MENPYLKPLLLEGDTYIFINYPIGVELYHPTGSYMPVMTHRVNSAALLATGSAMFEKLLGYGQQQLFRKQHSFFSKDALPSGIRYVIDLTPSEAGEEGVGLMTMLSCSLGLRHWALTSVKCGIDYSLVGGKDVFVNFPNDGQYSKIQSEYCPIRHRFGVEELLRTIVGQGPTLDSAPKVWTLFALSKYFECTALVAEPIVKWMLSNYPIIEILPEVSYEIGLGLKSQIITRSAFSVLVSEAALSVVSRRNQKFDADDAHTNQFGRARENVDKDDLKMIDAAAVTFEKRIRGIVENLLDPEMAWFEQLPEFRKIGTYEKETSFKFGVQEVVKSLVDLLRHYVRGRIASVGTQPLCRADRNKANTHRRDEQYLKPYDGDFATFYDNLTEDERFFTRFYWKMLSEMDWKASFDTNNILHSYYSERRAVQNIHLAETRGIAAATFVQVAKAGDDLNDTMVRDIKIGNALKPVTTENPFNGFNDIPFFSTAVFLSQVHAYIHRLCETMLSADPSFYFRDFTDTIVCLTHEEFKYLPLWADENSDFQKIVPVTAGSTSHVESSTPPETISPVAFSKDGEITEMSSNISVPLDNGRGDDAGPQDDDITLFPDEATESKGEGNKKGKESETDEMEAYYEYMIAFSDDEYDEEFSLNN</sequence>
<dbReference type="AlphaFoldDB" id="A0A2T3ATV0"/>
<proteinExistence type="predicted"/>
<evidence type="ECO:0000256" key="1">
    <source>
        <dbReference type="SAM" id="MobiDB-lite"/>
    </source>
</evidence>
<name>A0A2T3ATV0_AMORE</name>
<dbReference type="GeneID" id="36572739"/>
<dbReference type="Proteomes" id="UP000241818">
    <property type="component" value="Unassembled WGS sequence"/>
</dbReference>
<evidence type="ECO:0000313" key="3">
    <source>
        <dbReference type="Proteomes" id="UP000241818"/>
    </source>
</evidence>
<accession>A0A2T3ATV0</accession>
<reference evidence="2 3" key="1">
    <citation type="journal article" date="2018" name="New Phytol.">
        <title>Comparative genomics and transcriptomics depict ericoid mycorrhizal fungi as versatile saprotrophs and plant mutualists.</title>
        <authorList>
            <person name="Martino E."/>
            <person name="Morin E."/>
            <person name="Grelet G.A."/>
            <person name="Kuo A."/>
            <person name="Kohler A."/>
            <person name="Daghino S."/>
            <person name="Barry K.W."/>
            <person name="Cichocki N."/>
            <person name="Clum A."/>
            <person name="Dockter R.B."/>
            <person name="Hainaut M."/>
            <person name="Kuo R.C."/>
            <person name="LaButti K."/>
            <person name="Lindahl B.D."/>
            <person name="Lindquist E.A."/>
            <person name="Lipzen A."/>
            <person name="Khouja H.R."/>
            <person name="Magnuson J."/>
            <person name="Murat C."/>
            <person name="Ohm R.A."/>
            <person name="Singer S.W."/>
            <person name="Spatafora J.W."/>
            <person name="Wang M."/>
            <person name="Veneault-Fourrey C."/>
            <person name="Henrissat B."/>
            <person name="Grigoriev I.V."/>
            <person name="Martin F.M."/>
            <person name="Perotto S."/>
        </authorList>
    </citation>
    <scope>NUCLEOTIDE SEQUENCE [LARGE SCALE GENOMIC DNA]</scope>
    <source>
        <strain evidence="2 3">ATCC 22711</strain>
    </source>
</reference>
<dbReference type="STRING" id="857342.A0A2T3ATV0"/>
<evidence type="ECO:0000313" key="2">
    <source>
        <dbReference type="EMBL" id="PSS10881.1"/>
    </source>
</evidence>
<feature type="compositionally biased region" description="Basic and acidic residues" evidence="1">
    <location>
        <begin position="608"/>
        <end position="621"/>
    </location>
</feature>
<protein>
    <submittedName>
        <fullName evidence="2">Uncharacterized protein</fullName>
    </submittedName>
</protein>
<feature type="region of interest" description="Disordered" evidence="1">
    <location>
        <begin position="580"/>
        <end position="624"/>
    </location>
</feature>